<organism evidence="1 2">
    <name type="scientific">Liparis tanakae</name>
    <name type="common">Tanaka's snailfish</name>
    <dbReference type="NCBI Taxonomy" id="230148"/>
    <lineage>
        <taxon>Eukaryota</taxon>
        <taxon>Metazoa</taxon>
        <taxon>Chordata</taxon>
        <taxon>Craniata</taxon>
        <taxon>Vertebrata</taxon>
        <taxon>Euteleostomi</taxon>
        <taxon>Actinopterygii</taxon>
        <taxon>Neopterygii</taxon>
        <taxon>Teleostei</taxon>
        <taxon>Neoteleostei</taxon>
        <taxon>Acanthomorphata</taxon>
        <taxon>Eupercaria</taxon>
        <taxon>Perciformes</taxon>
        <taxon>Cottioidei</taxon>
        <taxon>Cottales</taxon>
        <taxon>Liparidae</taxon>
        <taxon>Liparis</taxon>
    </lineage>
</organism>
<dbReference type="EMBL" id="SRLO01000063">
    <property type="protein sequence ID" value="TNN79550.1"/>
    <property type="molecule type" value="Genomic_DNA"/>
</dbReference>
<accession>A0A4Z2INC0</accession>
<comment type="caution">
    <text evidence="1">The sequence shown here is derived from an EMBL/GenBank/DDBJ whole genome shotgun (WGS) entry which is preliminary data.</text>
</comment>
<gene>
    <name evidence="1" type="ORF">EYF80_010132</name>
</gene>
<keyword evidence="2" id="KW-1185">Reference proteome</keyword>
<protein>
    <submittedName>
        <fullName evidence="1">Uncharacterized protein</fullName>
    </submittedName>
</protein>
<proteinExistence type="predicted"/>
<sequence>MLLVLGTLAAQRGKELSTCHSRDIQNWAASLGTCPGKLLHNNNTRNWFGSKAAEHAHASSSNNGSLPSL</sequence>
<evidence type="ECO:0000313" key="2">
    <source>
        <dbReference type="Proteomes" id="UP000314294"/>
    </source>
</evidence>
<name>A0A4Z2INC0_9TELE</name>
<dbReference type="AlphaFoldDB" id="A0A4Z2INC0"/>
<dbReference type="Proteomes" id="UP000314294">
    <property type="component" value="Unassembled WGS sequence"/>
</dbReference>
<reference evidence="1 2" key="1">
    <citation type="submission" date="2019-03" db="EMBL/GenBank/DDBJ databases">
        <title>First draft genome of Liparis tanakae, snailfish: a comprehensive survey of snailfish specific genes.</title>
        <authorList>
            <person name="Kim W."/>
            <person name="Song I."/>
            <person name="Jeong J.-H."/>
            <person name="Kim D."/>
            <person name="Kim S."/>
            <person name="Ryu S."/>
            <person name="Song J.Y."/>
            <person name="Lee S.K."/>
        </authorList>
    </citation>
    <scope>NUCLEOTIDE SEQUENCE [LARGE SCALE GENOMIC DNA]</scope>
    <source>
        <tissue evidence="1">Muscle</tissue>
    </source>
</reference>
<evidence type="ECO:0000313" key="1">
    <source>
        <dbReference type="EMBL" id="TNN79550.1"/>
    </source>
</evidence>